<feature type="region of interest" description="Disordered" evidence="1">
    <location>
        <begin position="1"/>
        <end position="70"/>
    </location>
</feature>
<dbReference type="EMBL" id="ML987199">
    <property type="protein sequence ID" value="KAF2246198.1"/>
    <property type="molecule type" value="Genomic_DNA"/>
</dbReference>
<proteinExistence type="predicted"/>
<organism evidence="2 3">
    <name type="scientific">Trematosphaeria pertusa</name>
    <dbReference type="NCBI Taxonomy" id="390896"/>
    <lineage>
        <taxon>Eukaryota</taxon>
        <taxon>Fungi</taxon>
        <taxon>Dikarya</taxon>
        <taxon>Ascomycota</taxon>
        <taxon>Pezizomycotina</taxon>
        <taxon>Dothideomycetes</taxon>
        <taxon>Pleosporomycetidae</taxon>
        <taxon>Pleosporales</taxon>
        <taxon>Massarineae</taxon>
        <taxon>Trematosphaeriaceae</taxon>
        <taxon>Trematosphaeria</taxon>
    </lineage>
</organism>
<dbReference type="GeneID" id="54580357"/>
<evidence type="ECO:0000313" key="2">
    <source>
        <dbReference type="EMBL" id="KAF2246198.1"/>
    </source>
</evidence>
<reference evidence="2" key="1">
    <citation type="journal article" date="2020" name="Stud. Mycol.">
        <title>101 Dothideomycetes genomes: a test case for predicting lifestyles and emergence of pathogens.</title>
        <authorList>
            <person name="Haridas S."/>
            <person name="Albert R."/>
            <person name="Binder M."/>
            <person name="Bloem J."/>
            <person name="Labutti K."/>
            <person name="Salamov A."/>
            <person name="Andreopoulos B."/>
            <person name="Baker S."/>
            <person name="Barry K."/>
            <person name="Bills G."/>
            <person name="Bluhm B."/>
            <person name="Cannon C."/>
            <person name="Castanera R."/>
            <person name="Culley D."/>
            <person name="Daum C."/>
            <person name="Ezra D."/>
            <person name="Gonzalez J."/>
            <person name="Henrissat B."/>
            <person name="Kuo A."/>
            <person name="Liang C."/>
            <person name="Lipzen A."/>
            <person name="Lutzoni F."/>
            <person name="Magnuson J."/>
            <person name="Mondo S."/>
            <person name="Nolan M."/>
            <person name="Ohm R."/>
            <person name="Pangilinan J."/>
            <person name="Park H.-J."/>
            <person name="Ramirez L."/>
            <person name="Alfaro M."/>
            <person name="Sun H."/>
            <person name="Tritt A."/>
            <person name="Yoshinaga Y."/>
            <person name="Zwiers L.-H."/>
            <person name="Turgeon B."/>
            <person name="Goodwin S."/>
            <person name="Spatafora J."/>
            <person name="Crous P."/>
            <person name="Grigoriev I."/>
        </authorList>
    </citation>
    <scope>NUCLEOTIDE SEQUENCE</scope>
    <source>
        <strain evidence="2">CBS 122368</strain>
    </source>
</reference>
<protein>
    <submittedName>
        <fullName evidence="2">Uncharacterized protein</fullName>
    </submittedName>
</protein>
<dbReference type="AlphaFoldDB" id="A0A6A6I7Y9"/>
<name>A0A6A6I7Y9_9PLEO</name>
<dbReference type="RefSeq" id="XP_033681202.1">
    <property type="nucleotide sequence ID" value="XM_033827027.1"/>
</dbReference>
<sequence length="296" mass="33722">MTVRDRLGRPHAAAALQRKRRRSQRDAPNNMRCGTERGYRACIQSAPHLRRHTRSPPLPTRGRYPSAFDRNLQSPEISIIVARRHHRAQFNGTSQSRADRSGERSRCGMVMKGAFEHTAPSPDETRKLVPQPPFDRIVNESGEPRAGSLTRLRPRAPAQDRNELRVRTPPSAQQHVVRRLDRPALVRRSKKKRSLWCRSEPPSDIERRNCAFDPAAQPASGYEVEQKVRAAQQQRTASDGRSWSSIREQCDGIYRLYHSSGSIRRQGARVFRIDKPPPSFPTPGAWDNAVITIPER</sequence>
<accession>A0A6A6I7Y9</accession>
<gene>
    <name evidence="2" type="ORF">BU26DRAFT_507814</name>
</gene>
<dbReference type="Proteomes" id="UP000800094">
    <property type="component" value="Unassembled WGS sequence"/>
</dbReference>
<evidence type="ECO:0000313" key="3">
    <source>
        <dbReference type="Proteomes" id="UP000800094"/>
    </source>
</evidence>
<evidence type="ECO:0000256" key="1">
    <source>
        <dbReference type="SAM" id="MobiDB-lite"/>
    </source>
</evidence>
<keyword evidence="3" id="KW-1185">Reference proteome</keyword>
<feature type="region of interest" description="Disordered" evidence="1">
    <location>
        <begin position="116"/>
        <end position="149"/>
    </location>
</feature>